<dbReference type="AlphaFoldDB" id="A0A5N0V7B6"/>
<dbReference type="SMART" id="SM00421">
    <property type="entry name" value="HTH_LUXR"/>
    <property type="match status" value="1"/>
</dbReference>
<keyword evidence="5" id="KW-1185">Reference proteome</keyword>
<dbReference type="InterPro" id="IPR051010">
    <property type="entry name" value="BCAA_transport"/>
</dbReference>
<dbReference type="Gene3D" id="1.10.10.10">
    <property type="entry name" value="Winged helix-like DNA-binding domain superfamily/Winged helix DNA-binding domain"/>
    <property type="match status" value="1"/>
</dbReference>
<evidence type="ECO:0000259" key="3">
    <source>
        <dbReference type="PROSITE" id="PS50043"/>
    </source>
</evidence>
<dbReference type="Pfam" id="PF13458">
    <property type="entry name" value="Peripla_BP_6"/>
    <property type="match status" value="1"/>
</dbReference>
<dbReference type="PRINTS" id="PR00038">
    <property type="entry name" value="HTHLUXR"/>
</dbReference>
<dbReference type="EMBL" id="VMNW02000016">
    <property type="protein sequence ID" value="KAA9161604.1"/>
    <property type="molecule type" value="Genomic_DNA"/>
</dbReference>
<dbReference type="GO" id="GO:0006355">
    <property type="term" value="P:regulation of DNA-templated transcription"/>
    <property type="evidence" value="ECO:0007669"/>
    <property type="project" value="InterPro"/>
</dbReference>
<dbReference type="OrthoDB" id="134933at2"/>
<comment type="similarity">
    <text evidence="1">Belongs to the leucine-binding protein family.</text>
</comment>
<keyword evidence="2" id="KW-0732">Signal</keyword>
<dbReference type="InterPro" id="IPR000792">
    <property type="entry name" value="Tscrpt_reg_LuxR_C"/>
</dbReference>
<dbReference type="InterPro" id="IPR028082">
    <property type="entry name" value="Peripla_BP_I"/>
</dbReference>
<gene>
    <name evidence="4" type="ORF">FPZ12_013935</name>
</gene>
<dbReference type="PROSITE" id="PS50043">
    <property type="entry name" value="HTH_LUXR_2"/>
    <property type="match status" value="1"/>
</dbReference>
<dbReference type="PANTHER" id="PTHR30483">
    <property type="entry name" value="LEUCINE-SPECIFIC-BINDING PROTEIN"/>
    <property type="match status" value="1"/>
</dbReference>
<evidence type="ECO:0000256" key="1">
    <source>
        <dbReference type="ARBA" id="ARBA00010062"/>
    </source>
</evidence>
<protein>
    <submittedName>
        <fullName evidence="4">ABC transporter substrate-binding protein</fullName>
    </submittedName>
</protein>
<feature type="domain" description="HTH luxR-type" evidence="3">
    <location>
        <begin position="113"/>
        <end position="178"/>
    </location>
</feature>
<dbReference type="InterPro" id="IPR036388">
    <property type="entry name" value="WH-like_DNA-bd_sf"/>
</dbReference>
<accession>A0A5N0V7B6</accession>
<dbReference type="Pfam" id="PF00196">
    <property type="entry name" value="GerE"/>
    <property type="match status" value="1"/>
</dbReference>
<dbReference type="PANTHER" id="PTHR30483:SF6">
    <property type="entry name" value="PERIPLASMIC BINDING PROTEIN OF ABC TRANSPORTER FOR NATURAL AMINO ACIDS"/>
    <property type="match status" value="1"/>
</dbReference>
<proteinExistence type="inferred from homology"/>
<dbReference type="Gene3D" id="3.40.50.2300">
    <property type="match status" value="2"/>
</dbReference>
<dbReference type="Proteomes" id="UP000319769">
    <property type="component" value="Unassembled WGS sequence"/>
</dbReference>
<dbReference type="PROSITE" id="PS00622">
    <property type="entry name" value="HTH_LUXR_1"/>
    <property type="match status" value="1"/>
</dbReference>
<comment type="caution">
    <text evidence="4">The sequence shown here is derived from an EMBL/GenBank/DDBJ whole genome shotgun (WGS) entry which is preliminary data.</text>
</comment>
<reference evidence="4" key="1">
    <citation type="submission" date="2019-09" db="EMBL/GenBank/DDBJ databases">
        <authorList>
            <person name="Teo W.F.A."/>
            <person name="Duangmal K."/>
        </authorList>
    </citation>
    <scope>NUCLEOTIDE SEQUENCE [LARGE SCALE GENOMIC DNA]</scope>
    <source>
        <strain evidence="4">K81G1</strain>
    </source>
</reference>
<evidence type="ECO:0000256" key="2">
    <source>
        <dbReference type="ARBA" id="ARBA00022729"/>
    </source>
</evidence>
<dbReference type="CDD" id="cd06170">
    <property type="entry name" value="LuxR_C_like"/>
    <property type="match status" value="1"/>
</dbReference>
<dbReference type="SUPFAM" id="SSF53822">
    <property type="entry name" value="Periplasmic binding protein-like I"/>
    <property type="match status" value="1"/>
</dbReference>
<name>A0A5N0V7B6_9PSEU</name>
<evidence type="ECO:0000313" key="5">
    <source>
        <dbReference type="Proteomes" id="UP000319769"/>
    </source>
</evidence>
<dbReference type="InterPro" id="IPR016032">
    <property type="entry name" value="Sig_transdc_resp-reg_C-effctor"/>
</dbReference>
<organism evidence="4 5">
    <name type="scientific">Amycolatopsis acidicola</name>
    <dbReference type="NCBI Taxonomy" id="2596893"/>
    <lineage>
        <taxon>Bacteria</taxon>
        <taxon>Bacillati</taxon>
        <taxon>Actinomycetota</taxon>
        <taxon>Actinomycetes</taxon>
        <taxon>Pseudonocardiales</taxon>
        <taxon>Pseudonocardiaceae</taxon>
        <taxon>Amycolatopsis</taxon>
    </lineage>
</organism>
<dbReference type="InterPro" id="IPR028081">
    <property type="entry name" value="Leu-bd"/>
</dbReference>
<dbReference type="GO" id="GO:0003677">
    <property type="term" value="F:DNA binding"/>
    <property type="evidence" value="ECO:0007669"/>
    <property type="project" value="InterPro"/>
</dbReference>
<evidence type="ECO:0000313" key="4">
    <source>
        <dbReference type="EMBL" id="KAA9161604.1"/>
    </source>
</evidence>
<sequence>MVTAFSRHRHRFVTVRVWDRFEETCRGGGDPVQENSPFDGVRRWLQPDAGRGRGSDQEFFAARPDLVLAAQRAARGLRGEFVRYLDVTGNRVRRVTIDVPDADHGVARLDITDTEAPFGLTVRELQVATCVAGGLGNQEIADALGCTRRTVATHLEHVFAKTGAASRALVATLIATHDAYVAPLPSPGLVLPGPLLTVLREQPPAPSVSRAPKRQPAVLGTVYPAGGADVVAMRRGTKLAVQELNARGGIGGRRVEHVTVAATPETLLEKVNGLTERGVDAVLLGNFPLPYARPAIASVAAAGIPVLHSMTGQALSEDVHADPGGLGSVFQVCSTESAYVPGLLRTVRFLAGTGAFRPGRKRLAVLQRESTFDDGLFERVQRHADEAGWNLVFLEPVPDHTANFGEMVRRLERAEPDAVSLSIFPEPTLRSFLTAAAPLREHALMHAAWSPVAPGFTERLGGLSEGLLWSTVIGNVESPVCTGFEQRFRSTFGAEPGLAAAAVHYDIVNVLAQAWSRVSRPWDFAAVREQLRSAVSFGVTGAHQFVGLGQRGLSYPDDTVDPTRGHPHLVYRISGGTNRRLAPPVFS</sequence>
<dbReference type="SUPFAM" id="SSF46894">
    <property type="entry name" value="C-terminal effector domain of the bipartite response regulators"/>
    <property type="match status" value="1"/>
</dbReference>